<feature type="signal peptide" evidence="1">
    <location>
        <begin position="1"/>
        <end position="23"/>
    </location>
</feature>
<feature type="domain" description="Thioredoxin" evidence="2">
    <location>
        <begin position="44"/>
        <end position="182"/>
    </location>
</feature>
<evidence type="ECO:0000313" key="3">
    <source>
        <dbReference type="EMBL" id="OGH00814.1"/>
    </source>
</evidence>
<dbReference type="InterPro" id="IPR013766">
    <property type="entry name" value="Thioredoxin_domain"/>
</dbReference>
<organism evidence="3 4">
    <name type="scientific">Candidatus Lambdaproteobacteria bacterium RIFOXYD2_FULL_56_26</name>
    <dbReference type="NCBI Taxonomy" id="1817773"/>
    <lineage>
        <taxon>Bacteria</taxon>
        <taxon>Pseudomonadati</taxon>
        <taxon>Pseudomonadota</taxon>
        <taxon>Candidatus Lambdaproteobacteria</taxon>
    </lineage>
</organism>
<comment type="caution">
    <text evidence="3">The sequence shown here is derived from an EMBL/GenBank/DDBJ whole genome shotgun (WGS) entry which is preliminary data.</text>
</comment>
<dbReference type="InterPro" id="IPR036249">
    <property type="entry name" value="Thioredoxin-like_sf"/>
</dbReference>
<accession>A0A1F6GRT9</accession>
<keyword evidence="1" id="KW-0732">Signal</keyword>
<feature type="chain" id="PRO_5009524800" description="Thioredoxin domain-containing protein" evidence="1">
    <location>
        <begin position="24"/>
        <end position="182"/>
    </location>
</feature>
<sequence>MSFFKLPLVLVLGLVLLSGCKGMQEDLSPSGQDKRTATSNVTDTTTTTSTVDFTVYDTQGQPVSLSQALGGKRGVVLYFTMWCPVCATHTEHLVHQVMPLYPNFGYYLVDYVSGDFTAAARAQQDAGYGNASFGVLADGNKQMVNLLNATMGTTVVINPQNEVVFNEDFKDGTRLAETLKGL</sequence>
<evidence type="ECO:0000256" key="1">
    <source>
        <dbReference type="SAM" id="SignalP"/>
    </source>
</evidence>
<dbReference type="Gene3D" id="3.40.30.10">
    <property type="entry name" value="Glutaredoxin"/>
    <property type="match status" value="1"/>
</dbReference>
<dbReference type="EMBL" id="MFNF01000042">
    <property type="protein sequence ID" value="OGH00814.1"/>
    <property type="molecule type" value="Genomic_DNA"/>
</dbReference>
<dbReference type="PROSITE" id="PS51257">
    <property type="entry name" value="PROKAR_LIPOPROTEIN"/>
    <property type="match status" value="1"/>
</dbReference>
<protein>
    <recommendedName>
        <fullName evidence="2">Thioredoxin domain-containing protein</fullName>
    </recommendedName>
</protein>
<dbReference type="AlphaFoldDB" id="A0A1F6GRT9"/>
<dbReference type="PROSITE" id="PS51352">
    <property type="entry name" value="THIOREDOXIN_2"/>
    <property type="match status" value="1"/>
</dbReference>
<name>A0A1F6GRT9_9PROT</name>
<dbReference type="GO" id="GO:0016491">
    <property type="term" value="F:oxidoreductase activity"/>
    <property type="evidence" value="ECO:0007669"/>
    <property type="project" value="InterPro"/>
</dbReference>
<dbReference type="SUPFAM" id="SSF52833">
    <property type="entry name" value="Thioredoxin-like"/>
    <property type="match status" value="1"/>
</dbReference>
<evidence type="ECO:0000313" key="4">
    <source>
        <dbReference type="Proteomes" id="UP000177583"/>
    </source>
</evidence>
<dbReference type="InterPro" id="IPR000866">
    <property type="entry name" value="AhpC/TSA"/>
</dbReference>
<evidence type="ECO:0000259" key="2">
    <source>
        <dbReference type="PROSITE" id="PS51352"/>
    </source>
</evidence>
<proteinExistence type="predicted"/>
<reference evidence="3 4" key="1">
    <citation type="journal article" date="2016" name="Nat. Commun.">
        <title>Thousands of microbial genomes shed light on interconnected biogeochemical processes in an aquifer system.</title>
        <authorList>
            <person name="Anantharaman K."/>
            <person name="Brown C.T."/>
            <person name="Hug L.A."/>
            <person name="Sharon I."/>
            <person name="Castelle C.J."/>
            <person name="Probst A.J."/>
            <person name="Thomas B.C."/>
            <person name="Singh A."/>
            <person name="Wilkins M.J."/>
            <person name="Karaoz U."/>
            <person name="Brodie E.L."/>
            <person name="Williams K.H."/>
            <person name="Hubbard S.S."/>
            <person name="Banfield J.F."/>
        </authorList>
    </citation>
    <scope>NUCLEOTIDE SEQUENCE [LARGE SCALE GENOMIC DNA]</scope>
</reference>
<dbReference type="Proteomes" id="UP000177583">
    <property type="component" value="Unassembled WGS sequence"/>
</dbReference>
<dbReference type="Pfam" id="PF00578">
    <property type="entry name" value="AhpC-TSA"/>
    <property type="match status" value="1"/>
</dbReference>
<gene>
    <name evidence="3" type="ORF">A2557_03830</name>
</gene>
<dbReference type="GO" id="GO:0016209">
    <property type="term" value="F:antioxidant activity"/>
    <property type="evidence" value="ECO:0007669"/>
    <property type="project" value="InterPro"/>
</dbReference>